<dbReference type="GO" id="GO:0009055">
    <property type="term" value="F:electron transfer activity"/>
    <property type="evidence" value="ECO:0007669"/>
    <property type="project" value="InterPro"/>
</dbReference>
<dbReference type="GO" id="GO:0004843">
    <property type="term" value="F:cysteine-type deubiquitinase activity"/>
    <property type="evidence" value="ECO:0007669"/>
    <property type="project" value="InterPro"/>
</dbReference>
<dbReference type="Proteomes" id="UP000054337">
    <property type="component" value="Unassembled WGS sequence"/>
</dbReference>
<evidence type="ECO:0000313" key="6">
    <source>
        <dbReference type="EMBL" id="EUN32273.1"/>
    </source>
</evidence>
<dbReference type="GO" id="GO:0005829">
    <property type="term" value="C:cytosol"/>
    <property type="evidence" value="ECO:0007669"/>
    <property type="project" value="TreeGrafter"/>
</dbReference>
<dbReference type="SUPFAM" id="SSF54001">
    <property type="entry name" value="Cysteine proteinases"/>
    <property type="match status" value="1"/>
</dbReference>
<evidence type="ECO:0008006" key="8">
    <source>
        <dbReference type="Google" id="ProtNLM"/>
    </source>
</evidence>
<dbReference type="InterPro" id="IPR018200">
    <property type="entry name" value="USP_CS"/>
</dbReference>
<reference evidence="6 7" key="1">
    <citation type="journal article" date="2013" name="PLoS Genet.">
        <title>Comparative genome structure, secondary metabolite, and effector coding capacity across Cochliobolus pathogens.</title>
        <authorList>
            <person name="Condon B.J."/>
            <person name="Leng Y."/>
            <person name="Wu D."/>
            <person name="Bushley K.E."/>
            <person name="Ohm R.A."/>
            <person name="Otillar R."/>
            <person name="Martin J."/>
            <person name="Schackwitz W."/>
            <person name="Grimwood J."/>
            <person name="MohdZainudin N."/>
            <person name="Xue C."/>
            <person name="Wang R."/>
            <person name="Manning V.A."/>
            <person name="Dhillon B."/>
            <person name="Tu Z.J."/>
            <person name="Steffenson B.J."/>
            <person name="Salamov A."/>
            <person name="Sun H."/>
            <person name="Lowry S."/>
            <person name="LaButti K."/>
            <person name="Han J."/>
            <person name="Copeland A."/>
            <person name="Lindquist E."/>
            <person name="Barry K."/>
            <person name="Schmutz J."/>
            <person name="Baker S.E."/>
            <person name="Ciuffetti L.M."/>
            <person name="Grigoriev I.V."/>
            <person name="Zhong S."/>
            <person name="Turgeon B.G."/>
        </authorList>
    </citation>
    <scope>NUCLEOTIDE SEQUENCE [LARGE SCALE GENOMIC DNA]</scope>
    <source>
        <strain evidence="6 7">FI3</strain>
    </source>
</reference>
<dbReference type="InterPro" id="IPR028889">
    <property type="entry name" value="USP"/>
</dbReference>
<dbReference type="GeneID" id="26250766"/>
<keyword evidence="7" id="KW-1185">Reference proteome</keyword>
<keyword evidence="1 3" id="KW-0479">Metal-binding</keyword>
<dbReference type="GO" id="GO:0005634">
    <property type="term" value="C:nucleus"/>
    <property type="evidence" value="ECO:0007669"/>
    <property type="project" value="TreeGrafter"/>
</dbReference>
<dbReference type="InterPro" id="IPR050164">
    <property type="entry name" value="Peptidase_C19"/>
</dbReference>
<dbReference type="CDD" id="cd02257">
    <property type="entry name" value="Peptidase_C19"/>
    <property type="match status" value="1"/>
</dbReference>
<dbReference type="HOGENOM" id="CLU_041684_0_0_1"/>
<evidence type="ECO:0000256" key="1">
    <source>
        <dbReference type="ARBA" id="ARBA00022723"/>
    </source>
</evidence>
<feature type="domain" description="Cytochrome c" evidence="5">
    <location>
        <begin position="248"/>
        <end position="375"/>
    </location>
</feature>
<dbReference type="RefSeq" id="XP_014561828.1">
    <property type="nucleotide sequence ID" value="XM_014706342.1"/>
</dbReference>
<dbReference type="PROSITE" id="PS51007">
    <property type="entry name" value="CYTC"/>
    <property type="match status" value="1"/>
</dbReference>
<dbReference type="PROSITE" id="PS00973">
    <property type="entry name" value="USP_2"/>
    <property type="match status" value="1"/>
</dbReference>
<dbReference type="Gene3D" id="3.90.70.10">
    <property type="entry name" value="Cysteine proteinases"/>
    <property type="match status" value="1"/>
</dbReference>
<dbReference type="OrthoDB" id="289038at2759"/>
<evidence type="ECO:0000256" key="2">
    <source>
        <dbReference type="ARBA" id="ARBA00023004"/>
    </source>
</evidence>
<keyword evidence="2 3" id="KW-0408">Iron</keyword>
<organism evidence="6 7">
    <name type="scientific">Bipolaris victoriae (strain FI3)</name>
    <name type="common">Victoria blight of oats agent</name>
    <name type="synonym">Cochliobolus victoriae</name>
    <dbReference type="NCBI Taxonomy" id="930091"/>
    <lineage>
        <taxon>Eukaryota</taxon>
        <taxon>Fungi</taxon>
        <taxon>Dikarya</taxon>
        <taxon>Ascomycota</taxon>
        <taxon>Pezizomycotina</taxon>
        <taxon>Dothideomycetes</taxon>
        <taxon>Pleosporomycetidae</taxon>
        <taxon>Pleosporales</taxon>
        <taxon>Pleosporineae</taxon>
        <taxon>Pleosporaceae</taxon>
        <taxon>Bipolaris</taxon>
    </lineage>
</organism>
<name>W7EPF5_BIPV3</name>
<keyword evidence="3" id="KW-0349">Heme</keyword>
<evidence type="ECO:0000259" key="4">
    <source>
        <dbReference type="PROSITE" id="PS50235"/>
    </source>
</evidence>
<dbReference type="EMBL" id="KI968694">
    <property type="protein sequence ID" value="EUN32273.1"/>
    <property type="molecule type" value="Genomic_DNA"/>
</dbReference>
<dbReference type="Pfam" id="PF00443">
    <property type="entry name" value="UCH"/>
    <property type="match status" value="1"/>
</dbReference>
<dbReference type="AlphaFoldDB" id="W7EPF5"/>
<evidence type="ECO:0000256" key="3">
    <source>
        <dbReference type="PROSITE-ProRule" id="PRU00433"/>
    </source>
</evidence>
<feature type="domain" description="USP" evidence="4">
    <location>
        <begin position="32"/>
        <end position="463"/>
    </location>
</feature>
<dbReference type="InterPro" id="IPR009056">
    <property type="entry name" value="Cyt_c-like_dom"/>
</dbReference>
<protein>
    <recommendedName>
        <fullName evidence="8">USP domain-containing protein</fullName>
    </recommendedName>
</protein>
<dbReference type="PROSITE" id="PS50235">
    <property type="entry name" value="USP_3"/>
    <property type="match status" value="1"/>
</dbReference>
<dbReference type="GO" id="GO:0016579">
    <property type="term" value="P:protein deubiquitination"/>
    <property type="evidence" value="ECO:0007669"/>
    <property type="project" value="InterPro"/>
</dbReference>
<proteinExistence type="predicted"/>
<evidence type="ECO:0000259" key="5">
    <source>
        <dbReference type="PROSITE" id="PS51007"/>
    </source>
</evidence>
<dbReference type="GO" id="GO:0020037">
    <property type="term" value="F:heme binding"/>
    <property type="evidence" value="ECO:0007669"/>
    <property type="project" value="InterPro"/>
</dbReference>
<sequence length="506" mass="56766">MAKEGPEQRKQRLIANGISKKWDIKRRSRRPRGITNTGNDCYRNATLQPFFHFPRFVNWIKQHNSGGGRWPCNLNDRNRSLDCLDAMTQGILRDESYKTMTLKQRAAYDNNPNGGTIRPLDIEKHDPKHYSGCLPCLLKAVIKDYWSNDMVDDTAPYHPQPFPYTHDSVFKLYQLFQRYFCENPDGFSDEIDDLRSERPSMSQAQIDRYTRAERRENMTAQQDADELAVRIWDGIEASFNLETADGRHRTSQFTSLFKLTYTISNTCIACHTTNTLNPEHSIGLSLDPLQKGPDTISAAISRTLNYDFSPGIPCNACHAPLTYAKRTTLTATPEYLRIGLKLTRMDPVTGEKDKIMNPIGINDTLNLSAYMANQDADAEPVVYKLHSVTYHSGPEITAGHYIAGVSGVKVPGQKLPTPLFLVDDEETRAWGAGDGGARNVMAKNPIQHESGRFDAVAVWYEIVPGARERAPRGVSAADRLCLEEGRRIAGEELGRGRRGKGGVGNV</sequence>
<dbReference type="InterPro" id="IPR038765">
    <property type="entry name" value="Papain-like_cys_pep_sf"/>
</dbReference>
<dbReference type="PANTHER" id="PTHR24006">
    <property type="entry name" value="UBIQUITIN CARBOXYL-TERMINAL HYDROLASE"/>
    <property type="match status" value="1"/>
</dbReference>
<accession>W7EPF5</accession>
<dbReference type="InterPro" id="IPR001394">
    <property type="entry name" value="Peptidase_C19_UCH"/>
</dbReference>
<evidence type="ECO:0000313" key="7">
    <source>
        <dbReference type="Proteomes" id="UP000054337"/>
    </source>
</evidence>
<gene>
    <name evidence="6" type="ORF">COCVIDRAFT_11555</name>
</gene>
<dbReference type="GO" id="GO:0046872">
    <property type="term" value="F:metal ion binding"/>
    <property type="evidence" value="ECO:0007669"/>
    <property type="project" value="UniProtKB-KW"/>
</dbReference>